<sequence>MTLTATVTCSADPSRVLLGLTFFDGGDILGEVSVDSSGHAQYTTTFATTGTHTITAAYNGNANCFASNSMTTVQVSAAPVPPTPPGHGLCRDDCCGLINIHLGGIKTSVGVDRVRSSLARWLTPRLPYPARLQGLTR</sequence>
<dbReference type="Pfam" id="PF16640">
    <property type="entry name" value="Big_3_5"/>
    <property type="match status" value="1"/>
</dbReference>
<name>Q82RT8_STRAW</name>
<dbReference type="EMBL" id="BA000030">
    <property type="protein sequence ID" value="BAC67764.1"/>
    <property type="molecule type" value="Genomic_DNA"/>
</dbReference>
<reference evidence="2 3" key="2">
    <citation type="journal article" date="2003" name="Nat. Biotechnol.">
        <title>Complete genome sequence and comparative analysis of the industrial microorganism Streptomyces avermitilis.</title>
        <authorList>
            <person name="Ikeda H."/>
            <person name="Ishikawa J."/>
            <person name="Hanamoto A."/>
            <person name="Shinose M."/>
            <person name="Kikuchi H."/>
            <person name="Shiba T."/>
            <person name="Sakaki Y."/>
            <person name="Hattori M."/>
            <person name="Omura S."/>
        </authorList>
    </citation>
    <scope>NUCLEOTIDE SEQUENCE [LARGE SCALE GENOMIC DNA]</scope>
    <source>
        <strain evidence="3">ATCC 31267 / DSM 46492 / JCM 5070 / NBRC 14893 / NCIMB 12804 / NRRL 8165 / MA-4680</strain>
    </source>
</reference>
<evidence type="ECO:0000313" key="3">
    <source>
        <dbReference type="Proteomes" id="UP000000428"/>
    </source>
</evidence>
<reference evidence="2 3" key="3">
    <citation type="journal article" date="2014" name="J. Ind. Microbiol. Biotechnol.">
        <title>Genome mining of the Streptomyces avermitilis genome and development of genome-minimized hosts for heterologous expression of biosynthetic gene clusters.</title>
        <authorList>
            <person name="Ikeda H."/>
            <person name="Shin-ya K."/>
            <person name="Omura S."/>
        </authorList>
    </citation>
    <scope>NUCLEOTIDE SEQUENCE [LARGE SCALE GENOMIC DNA]</scope>
    <source>
        <strain evidence="3">ATCC 31267 / DSM 46492 / JCM 5070 / NBRC 14893 / NCIMB 12804 / NRRL 8165 / MA-4680</strain>
    </source>
</reference>
<organism evidence="2 3">
    <name type="scientific">Streptomyces avermitilis (strain ATCC 31267 / DSM 46492 / JCM 5070 / NBRC 14893 / NCIMB 12804 / NRRL 8165 / MA-4680)</name>
    <dbReference type="NCBI Taxonomy" id="227882"/>
    <lineage>
        <taxon>Bacteria</taxon>
        <taxon>Bacillati</taxon>
        <taxon>Actinomycetota</taxon>
        <taxon>Actinomycetes</taxon>
        <taxon>Kitasatosporales</taxon>
        <taxon>Streptomycetaceae</taxon>
        <taxon>Streptomyces</taxon>
    </lineage>
</organism>
<dbReference type="InterPro" id="IPR013783">
    <property type="entry name" value="Ig-like_fold"/>
</dbReference>
<feature type="domain" description="Bacterial Ig-like" evidence="1">
    <location>
        <begin position="2"/>
        <end position="75"/>
    </location>
</feature>
<dbReference type="eggNOG" id="ENOG5033ZWT">
    <property type="taxonomic scope" value="Bacteria"/>
</dbReference>
<proteinExistence type="predicted"/>
<protein>
    <recommendedName>
        <fullName evidence="1">Bacterial Ig-like domain-containing protein</fullName>
    </recommendedName>
</protein>
<dbReference type="HOGENOM" id="CLU_1863962_0_0_11"/>
<dbReference type="Gene3D" id="2.60.40.10">
    <property type="entry name" value="Immunoglobulins"/>
    <property type="match status" value="1"/>
</dbReference>
<accession>Q82RT8</accession>
<dbReference type="InterPro" id="IPR032109">
    <property type="entry name" value="Big_3_5"/>
</dbReference>
<evidence type="ECO:0000259" key="1">
    <source>
        <dbReference type="Pfam" id="PF16640"/>
    </source>
</evidence>
<dbReference type="GO" id="GO:0005975">
    <property type="term" value="P:carbohydrate metabolic process"/>
    <property type="evidence" value="ECO:0007669"/>
    <property type="project" value="UniProtKB-ARBA"/>
</dbReference>
<reference evidence="2 3" key="1">
    <citation type="journal article" date="2001" name="Proc. Natl. Acad. Sci. U.S.A.">
        <title>Genome sequence of an industrial microorganism Streptomyces avermitilis: deducing the ability of producing secondary metabolites.</title>
        <authorList>
            <person name="Omura S."/>
            <person name="Ikeda H."/>
            <person name="Ishikawa J."/>
            <person name="Hanamoto A."/>
            <person name="Takahashi C."/>
            <person name="Shinose M."/>
            <person name="Takahashi Y."/>
            <person name="Horikawa H."/>
            <person name="Nakazawa H."/>
            <person name="Osonoe T."/>
            <person name="Kikuchi H."/>
            <person name="Shiba T."/>
            <person name="Sakaki Y."/>
            <person name="Hattori M."/>
        </authorList>
    </citation>
    <scope>NUCLEOTIDE SEQUENCE [LARGE SCALE GENOMIC DNA]</scope>
    <source>
        <strain evidence="3">ATCC 31267 / DSM 46492 / JCM 5070 / NBRC 14893 / NCIMB 12804 / NRRL 8165 / MA-4680</strain>
    </source>
</reference>
<dbReference type="AlphaFoldDB" id="Q82RT8"/>
<dbReference type="Proteomes" id="UP000000428">
    <property type="component" value="Chromosome"/>
</dbReference>
<dbReference type="KEGG" id="sma:SAVERM_55"/>
<gene>
    <name evidence="2" type="ORF">SAVERM_55</name>
</gene>
<keyword evidence="3" id="KW-1185">Reference proteome</keyword>
<evidence type="ECO:0000313" key="2">
    <source>
        <dbReference type="EMBL" id="BAC67764.1"/>
    </source>
</evidence>